<dbReference type="Proteomes" id="UP001283361">
    <property type="component" value="Unassembled WGS sequence"/>
</dbReference>
<proteinExistence type="predicted"/>
<gene>
    <name evidence="2" type="ORF">RRG08_051388</name>
</gene>
<name>A0AAE1B433_9GAST</name>
<dbReference type="EMBL" id="JAWDGP010000593">
    <property type="protein sequence ID" value="KAK3799113.1"/>
    <property type="molecule type" value="Genomic_DNA"/>
</dbReference>
<organism evidence="2 3">
    <name type="scientific">Elysia crispata</name>
    <name type="common">lettuce slug</name>
    <dbReference type="NCBI Taxonomy" id="231223"/>
    <lineage>
        <taxon>Eukaryota</taxon>
        <taxon>Metazoa</taxon>
        <taxon>Spiralia</taxon>
        <taxon>Lophotrochozoa</taxon>
        <taxon>Mollusca</taxon>
        <taxon>Gastropoda</taxon>
        <taxon>Heterobranchia</taxon>
        <taxon>Euthyneura</taxon>
        <taxon>Panpulmonata</taxon>
        <taxon>Sacoglossa</taxon>
        <taxon>Placobranchoidea</taxon>
        <taxon>Plakobranchidae</taxon>
        <taxon>Elysia</taxon>
    </lineage>
</organism>
<feature type="compositionally biased region" description="Polar residues" evidence="1">
    <location>
        <begin position="1"/>
        <end position="25"/>
    </location>
</feature>
<keyword evidence="3" id="KW-1185">Reference proteome</keyword>
<feature type="region of interest" description="Disordered" evidence="1">
    <location>
        <begin position="1"/>
        <end position="40"/>
    </location>
</feature>
<evidence type="ECO:0000256" key="1">
    <source>
        <dbReference type="SAM" id="MobiDB-lite"/>
    </source>
</evidence>
<reference evidence="2" key="1">
    <citation type="journal article" date="2023" name="G3 (Bethesda)">
        <title>A reference genome for the long-term kleptoplast-retaining sea slug Elysia crispata morphotype clarki.</title>
        <authorList>
            <person name="Eastman K.E."/>
            <person name="Pendleton A.L."/>
            <person name="Shaikh M.A."/>
            <person name="Suttiyut T."/>
            <person name="Ogas R."/>
            <person name="Tomko P."/>
            <person name="Gavelis G."/>
            <person name="Widhalm J.R."/>
            <person name="Wisecaver J.H."/>
        </authorList>
    </citation>
    <scope>NUCLEOTIDE SEQUENCE</scope>
    <source>
        <strain evidence="2">ECLA1</strain>
    </source>
</reference>
<dbReference type="AlphaFoldDB" id="A0AAE1B433"/>
<comment type="caution">
    <text evidence="2">The sequence shown here is derived from an EMBL/GenBank/DDBJ whole genome shotgun (WGS) entry which is preliminary data.</text>
</comment>
<evidence type="ECO:0000313" key="2">
    <source>
        <dbReference type="EMBL" id="KAK3799113.1"/>
    </source>
</evidence>
<sequence length="121" mass="13132">MKANSHESNLPTAINILGSNSSDAANSGHEKTSSPLVETDKQATNAVDFHKVITRYMKQSQYKMGLPGTKCWQDVIVCGGEVETQSSTGFLGLLNRLHQRQGSGEGQGWLLNKVTLVSQLE</sequence>
<evidence type="ECO:0000313" key="3">
    <source>
        <dbReference type="Proteomes" id="UP001283361"/>
    </source>
</evidence>
<protein>
    <submittedName>
        <fullName evidence="2">Uncharacterized protein</fullName>
    </submittedName>
</protein>
<accession>A0AAE1B433</accession>